<dbReference type="GO" id="GO:0003677">
    <property type="term" value="F:DNA binding"/>
    <property type="evidence" value="ECO:0007669"/>
    <property type="project" value="UniProtKB-KW"/>
</dbReference>
<keyword evidence="3" id="KW-0238">DNA-binding</keyword>
<dbReference type="InterPro" id="IPR005119">
    <property type="entry name" value="LysR_subst-bd"/>
</dbReference>
<dbReference type="InterPro" id="IPR036388">
    <property type="entry name" value="WH-like_DNA-bd_sf"/>
</dbReference>
<comment type="caution">
    <text evidence="6">The sequence shown here is derived from an EMBL/GenBank/DDBJ whole genome shotgun (WGS) entry which is preliminary data.</text>
</comment>
<evidence type="ECO:0000313" key="6">
    <source>
        <dbReference type="EMBL" id="KAB1089269.1"/>
    </source>
</evidence>
<keyword evidence="4" id="KW-0804">Transcription</keyword>
<organism evidence="6 7">
    <name type="scientific">Neorhizobium galegae</name>
    <name type="common">Rhizobium galegae</name>
    <dbReference type="NCBI Taxonomy" id="399"/>
    <lineage>
        <taxon>Bacteria</taxon>
        <taxon>Pseudomonadati</taxon>
        <taxon>Pseudomonadota</taxon>
        <taxon>Alphaproteobacteria</taxon>
        <taxon>Hyphomicrobiales</taxon>
        <taxon>Rhizobiaceae</taxon>
        <taxon>Rhizobium/Agrobacterium group</taxon>
        <taxon>Neorhizobium</taxon>
    </lineage>
</organism>
<dbReference type="CDD" id="cd08414">
    <property type="entry name" value="PBP2_LTTR_aromatics_like"/>
    <property type="match status" value="1"/>
</dbReference>
<evidence type="ECO:0000256" key="2">
    <source>
        <dbReference type="ARBA" id="ARBA00023015"/>
    </source>
</evidence>
<dbReference type="AlphaFoldDB" id="A0A6A1TXP7"/>
<dbReference type="PROSITE" id="PS50931">
    <property type="entry name" value="HTH_LYSR"/>
    <property type="match status" value="1"/>
</dbReference>
<proteinExistence type="inferred from homology"/>
<dbReference type="SUPFAM" id="SSF46785">
    <property type="entry name" value="Winged helix' DNA-binding domain"/>
    <property type="match status" value="1"/>
</dbReference>
<sequence length="316" mass="35177">MPNMSLDLRYLRYAMIAAEHGSFRRVAKVLGVPQSTVSRRILILEHKIGFSIFERDYRGVRVTKAGSEFLKQASMGVIHFEQAIRVATSTQRGERGEIKIGMLTALTARPLDRIFRQFHHAHKGLKVRIREGTSKENLQRLTSGEVDIVFIAGAHSIPGYKAVVLWSEGVFLALPETHHFCDQDGLEWADARDETFVVSSEGSGPEVRDYLIQRLAGLGFSPTIDMHDVGRDSLMNLVAMGYGLTVSSQSTLGIEWPGVVFRKMFCPEGDLPISAVWSPTNSNPALKHFMAITNVVSREMHHPPRKPKTVARSGGQ</sequence>
<evidence type="ECO:0000256" key="1">
    <source>
        <dbReference type="ARBA" id="ARBA00009437"/>
    </source>
</evidence>
<dbReference type="Gene3D" id="3.40.190.10">
    <property type="entry name" value="Periplasmic binding protein-like II"/>
    <property type="match status" value="2"/>
</dbReference>
<dbReference type="Pfam" id="PF03466">
    <property type="entry name" value="LysR_substrate"/>
    <property type="match status" value="1"/>
</dbReference>
<dbReference type="SUPFAM" id="SSF53850">
    <property type="entry name" value="Periplasmic binding protein-like II"/>
    <property type="match status" value="1"/>
</dbReference>
<feature type="domain" description="HTH lysR-type" evidence="5">
    <location>
        <begin position="6"/>
        <end position="63"/>
    </location>
</feature>
<evidence type="ECO:0000259" key="5">
    <source>
        <dbReference type="PROSITE" id="PS50931"/>
    </source>
</evidence>
<reference evidence="6 7" key="1">
    <citation type="submission" date="2019-09" db="EMBL/GenBank/DDBJ databases">
        <title>Genome sequencing of Ng87 strain.</title>
        <authorList>
            <person name="Karasev E.S."/>
            <person name="Andronov E."/>
        </authorList>
    </citation>
    <scope>NUCLEOTIDE SEQUENCE [LARGE SCALE GENOMIC DNA]</scope>
    <source>
        <strain evidence="6 7">Ng87</strain>
    </source>
</reference>
<gene>
    <name evidence="6" type="ORF">F4V91_24735</name>
</gene>
<evidence type="ECO:0000313" key="7">
    <source>
        <dbReference type="Proteomes" id="UP000386575"/>
    </source>
</evidence>
<evidence type="ECO:0000256" key="4">
    <source>
        <dbReference type="ARBA" id="ARBA00023163"/>
    </source>
</evidence>
<name>A0A6A1TXP7_NEOGA</name>
<dbReference type="GO" id="GO:0032993">
    <property type="term" value="C:protein-DNA complex"/>
    <property type="evidence" value="ECO:0007669"/>
    <property type="project" value="TreeGrafter"/>
</dbReference>
<dbReference type="RefSeq" id="WP_151045993.1">
    <property type="nucleotide sequence ID" value="NZ_VZUL01000002.1"/>
</dbReference>
<keyword evidence="2" id="KW-0805">Transcription regulation</keyword>
<dbReference type="GO" id="GO:0003700">
    <property type="term" value="F:DNA-binding transcription factor activity"/>
    <property type="evidence" value="ECO:0007669"/>
    <property type="project" value="InterPro"/>
</dbReference>
<dbReference type="PANTHER" id="PTHR30346:SF0">
    <property type="entry name" value="HCA OPERON TRANSCRIPTIONAL ACTIVATOR HCAR"/>
    <property type="match status" value="1"/>
</dbReference>
<dbReference type="InterPro" id="IPR036390">
    <property type="entry name" value="WH_DNA-bd_sf"/>
</dbReference>
<dbReference type="Proteomes" id="UP000386575">
    <property type="component" value="Unassembled WGS sequence"/>
</dbReference>
<evidence type="ECO:0000256" key="3">
    <source>
        <dbReference type="ARBA" id="ARBA00023125"/>
    </source>
</evidence>
<dbReference type="EMBL" id="VZUL01000002">
    <property type="protein sequence ID" value="KAB1089269.1"/>
    <property type="molecule type" value="Genomic_DNA"/>
</dbReference>
<dbReference type="Pfam" id="PF00126">
    <property type="entry name" value="HTH_1"/>
    <property type="match status" value="1"/>
</dbReference>
<accession>A0A6A1TXP7</accession>
<dbReference type="InterPro" id="IPR000847">
    <property type="entry name" value="LysR_HTH_N"/>
</dbReference>
<dbReference type="PANTHER" id="PTHR30346">
    <property type="entry name" value="TRANSCRIPTIONAL DUAL REGULATOR HCAR-RELATED"/>
    <property type="match status" value="1"/>
</dbReference>
<comment type="similarity">
    <text evidence="1">Belongs to the LysR transcriptional regulatory family.</text>
</comment>
<protein>
    <submittedName>
        <fullName evidence="6">LysR family transcriptional regulator</fullName>
    </submittedName>
</protein>
<dbReference type="Gene3D" id="1.10.10.10">
    <property type="entry name" value="Winged helix-like DNA-binding domain superfamily/Winged helix DNA-binding domain"/>
    <property type="match status" value="1"/>
</dbReference>